<evidence type="ECO:0000313" key="1">
    <source>
        <dbReference type="EMBL" id="CAH2230302.1"/>
    </source>
</evidence>
<comment type="caution">
    <text evidence="1">The sequence shown here is derived from an EMBL/GenBank/DDBJ whole genome shotgun (WGS) entry which is preliminary data.</text>
</comment>
<dbReference type="Proteomes" id="UP000838756">
    <property type="component" value="Unassembled WGS sequence"/>
</dbReference>
<protein>
    <submittedName>
        <fullName evidence="1">Jg2028 protein</fullName>
    </submittedName>
</protein>
<keyword evidence="2" id="KW-1185">Reference proteome</keyword>
<evidence type="ECO:0000313" key="2">
    <source>
        <dbReference type="Proteomes" id="UP000838756"/>
    </source>
</evidence>
<name>A0A8S4R4T6_9NEOP</name>
<organism evidence="1 2">
    <name type="scientific">Pararge aegeria aegeria</name>
    <dbReference type="NCBI Taxonomy" id="348720"/>
    <lineage>
        <taxon>Eukaryota</taxon>
        <taxon>Metazoa</taxon>
        <taxon>Ecdysozoa</taxon>
        <taxon>Arthropoda</taxon>
        <taxon>Hexapoda</taxon>
        <taxon>Insecta</taxon>
        <taxon>Pterygota</taxon>
        <taxon>Neoptera</taxon>
        <taxon>Endopterygota</taxon>
        <taxon>Lepidoptera</taxon>
        <taxon>Glossata</taxon>
        <taxon>Ditrysia</taxon>
        <taxon>Papilionoidea</taxon>
        <taxon>Nymphalidae</taxon>
        <taxon>Satyrinae</taxon>
        <taxon>Satyrini</taxon>
        <taxon>Parargina</taxon>
        <taxon>Pararge</taxon>
    </lineage>
</organism>
<accession>A0A8S4R4T6</accession>
<dbReference type="AlphaFoldDB" id="A0A8S4R4T6"/>
<dbReference type="EMBL" id="CAKXAJ010024787">
    <property type="protein sequence ID" value="CAH2230302.1"/>
    <property type="molecule type" value="Genomic_DNA"/>
</dbReference>
<gene>
    <name evidence="1" type="primary">jg2028</name>
    <name evidence="1" type="ORF">PAEG_LOCUS9548</name>
</gene>
<dbReference type="OrthoDB" id="407509at2759"/>
<reference evidence="1" key="1">
    <citation type="submission" date="2022-03" db="EMBL/GenBank/DDBJ databases">
        <authorList>
            <person name="Lindestad O."/>
        </authorList>
    </citation>
    <scope>NUCLEOTIDE SEQUENCE</scope>
</reference>
<sequence>MGLRRRLRVTQRPKEIAMFEVSLRDQNGNEEIRRRTDVTDIAQRGTKLKWQWARHMGLGELMILGYQGVGMAHSSESRWTLGPQGVGMTTAPVNVGRPPTRWTDDIKRVAGNKRPRIVEIGTPYKRPMMMYYAM</sequence>
<proteinExistence type="predicted"/>